<evidence type="ECO:0000256" key="3">
    <source>
        <dbReference type="ARBA" id="ARBA00022553"/>
    </source>
</evidence>
<dbReference type="InterPro" id="IPR036890">
    <property type="entry name" value="HATPase_C_sf"/>
</dbReference>
<dbReference type="InterPro" id="IPR013767">
    <property type="entry name" value="PAS_fold"/>
</dbReference>
<dbReference type="PANTHER" id="PTHR43065:SF10">
    <property type="entry name" value="PEROXIDE STRESS-ACTIVATED HISTIDINE KINASE MAK3"/>
    <property type="match status" value="1"/>
</dbReference>
<evidence type="ECO:0000256" key="5">
    <source>
        <dbReference type="ARBA" id="ARBA00022741"/>
    </source>
</evidence>
<keyword evidence="3" id="KW-0597">Phosphoprotein</keyword>
<keyword evidence="8" id="KW-0902">Two-component regulatory system</keyword>
<dbReference type="CDD" id="cd00130">
    <property type="entry name" value="PAS"/>
    <property type="match status" value="1"/>
</dbReference>
<comment type="catalytic activity">
    <reaction evidence="1">
        <text>ATP + protein L-histidine = ADP + protein N-phospho-L-histidine.</text>
        <dbReference type="EC" id="2.7.13.3"/>
    </reaction>
</comment>
<dbReference type="GO" id="GO:0000155">
    <property type="term" value="F:phosphorelay sensor kinase activity"/>
    <property type="evidence" value="ECO:0007669"/>
    <property type="project" value="InterPro"/>
</dbReference>
<dbReference type="Pfam" id="PF00512">
    <property type="entry name" value="HisKA"/>
    <property type="match status" value="1"/>
</dbReference>
<dbReference type="EC" id="2.7.13.3" evidence="2"/>
<dbReference type="InterPro" id="IPR003661">
    <property type="entry name" value="HisK_dim/P_dom"/>
</dbReference>
<dbReference type="InterPro" id="IPR003594">
    <property type="entry name" value="HATPase_dom"/>
</dbReference>
<keyword evidence="11" id="KW-1185">Reference proteome</keyword>
<evidence type="ECO:0000256" key="2">
    <source>
        <dbReference type="ARBA" id="ARBA00012438"/>
    </source>
</evidence>
<dbReference type="SMART" id="SM00091">
    <property type="entry name" value="PAS"/>
    <property type="match status" value="1"/>
</dbReference>
<dbReference type="KEGG" id="slan:GV829_12325"/>
<dbReference type="PRINTS" id="PR00344">
    <property type="entry name" value="BCTRLSENSOR"/>
</dbReference>
<dbReference type="PROSITE" id="PS50109">
    <property type="entry name" value="HIS_KIN"/>
    <property type="match status" value="1"/>
</dbReference>
<keyword evidence="5" id="KW-0547">Nucleotide-binding</keyword>
<dbReference type="Pfam" id="PF02518">
    <property type="entry name" value="HATPase_c"/>
    <property type="match status" value="1"/>
</dbReference>
<accession>A0A6M4AXE2</accession>
<proteinExistence type="predicted"/>
<dbReference type="Gene3D" id="3.30.565.10">
    <property type="entry name" value="Histidine kinase-like ATPase, C-terminal domain"/>
    <property type="match status" value="1"/>
</dbReference>
<dbReference type="EMBL" id="CP053015">
    <property type="protein sequence ID" value="QJQ33763.1"/>
    <property type="molecule type" value="Genomic_DNA"/>
</dbReference>
<evidence type="ECO:0000256" key="7">
    <source>
        <dbReference type="ARBA" id="ARBA00022840"/>
    </source>
</evidence>
<dbReference type="PANTHER" id="PTHR43065">
    <property type="entry name" value="SENSOR HISTIDINE KINASE"/>
    <property type="match status" value="1"/>
</dbReference>
<keyword evidence="7" id="KW-0067">ATP-binding</keyword>
<dbReference type="CDD" id="cd00082">
    <property type="entry name" value="HisKA"/>
    <property type="match status" value="1"/>
</dbReference>
<evidence type="ECO:0000256" key="1">
    <source>
        <dbReference type="ARBA" id="ARBA00000085"/>
    </source>
</evidence>
<sequence>MSDLLQAHPVATLLIDGQGTIVEANQAAEALFNRARAALIDRPAGSVIIWREGEGLSRMLAEPGKSVWAYSVELSIHADSNLFADIALGPINPAGGWRVMAIHPVPKGGRMPFRRPGSAARSAGAAAAMLAHEIKNPLSGIRGAAQLLGKGSDANASALSRLICGEVDRIAGLIDSMQGFTRDQALSRTSINIYPAIGQSRGIAAQGFANGARFIEEFDPSLPRVLGNHDALVQILINLIKNACEAASDISKLQIRIATAYRHGLSWDAGDGRGHQPLPVEIMVADNGPGVPDHLVDALFDPFVTGKKDGQGLGLALVDKLVRDMGGVVQHDRTAGWTRFRLHLPVAVDPPAESNE</sequence>
<gene>
    <name evidence="10" type="ORF">GV829_12325</name>
</gene>
<dbReference type="AlphaFoldDB" id="A0A6M4AXE2"/>
<dbReference type="InterPro" id="IPR035965">
    <property type="entry name" value="PAS-like_dom_sf"/>
</dbReference>
<dbReference type="Pfam" id="PF00989">
    <property type="entry name" value="PAS"/>
    <property type="match status" value="1"/>
</dbReference>
<evidence type="ECO:0000313" key="10">
    <source>
        <dbReference type="EMBL" id="QJQ33763.1"/>
    </source>
</evidence>
<dbReference type="Gene3D" id="3.30.450.20">
    <property type="entry name" value="PAS domain"/>
    <property type="match status" value="1"/>
</dbReference>
<dbReference type="Proteomes" id="UP000503018">
    <property type="component" value="Chromosome"/>
</dbReference>
<evidence type="ECO:0000256" key="6">
    <source>
        <dbReference type="ARBA" id="ARBA00022777"/>
    </source>
</evidence>
<keyword evidence="4" id="KW-0808">Transferase</keyword>
<keyword evidence="6" id="KW-0418">Kinase</keyword>
<dbReference type="SUPFAM" id="SSF47384">
    <property type="entry name" value="Homodimeric domain of signal transducing histidine kinase"/>
    <property type="match status" value="1"/>
</dbReference>
<organism evidence="10 11">
    <name type="scientific">Sphingomonas lacunae</name>
    <dbReference type="NCBI Taxonomy" id="2698828"/>
    <lineage>
        <taxon>Bacteria</taxon>
        <taxon>Pseudomonadati</taxon>
        <taxon>Pseudomonadota</taxon>
        <taxon>Alphaproteobacteria</taxon>
        <taxon>Sphingomonadales</taxon>
        <taxon>Sphingomonadaceae</taxon>
        <taxon>Sphingomonas</taxon>
    </lineage>
</organism>
<dbReference type="InterPro" id="IPR000014">
    <property type="entry name" value="PAS"/>
</dbReference>
<dbReference type="SUPFAM" id="SSF55874">
    <property type="entry name" value="ATPase domain of HSP90 chaperone/DNA topoisomerase II/histidine kinase"/>
    <property type="match status" value="1"/>
</dbReference>
<dbReference type="GO" id="GO:0005524">
    <property type="term" value="F:ATP binding"/>
    <property type="evidence" value="ECO:0007669"/>
    <property type="project" value="UniProtKB-KW"/>
</dbReference>
<reference evidence="10 11" key="1">
    <citation type="submission" date="2020-01" db="EMBL/GenBank/DDBJ databases">
        <title>Sphingomonas sp. strain CSW-10.</title>
        <authorList>
            <person name="Chen W.-M."/>
        </authorList>
    </citation>
    <scope>NUCLEOTIDE SEQUENCE [LARGE SCALE GENOMIC DNA]</scope>
    <source>
        <strain evidence="10 11">CSW-10</strain>
    </source>
</reference>
<evidence type="ECO:0000256" key="8">
    <source>
        <dbReference type="ARBA" id="ARBA00023012"/>
    </source>
</evidence>
<evidence type="ECO:0000259" key="9">
    <source>
        <dbReference type="PROSITE" id="PS50109"/>
    </source>
</evidence>
<dbReference type="SMART" id="SM00388">
    <property type="entry name" value="HisKA"/>
    <property type="match status" value="1"/>
</dbReference>
<evidence type="ECO:0000313" key="11">
    <source>
        <dbReference type="Proteomes" id="UP000503018"/>
    </source>
</evidence>
<dbReference type="InterPro" id="IPR004358">
    <property type="entry name" value="Sig_transdc_His_kin-like_C"/>
</dbReference>
<protein>
    <recommendedName>
        <fullName evidence="2">histidine kinase</fullName>
        <ecNumber evidence="2">2.7.13.3</ecNumber>
    </recommendedName>
</protein>
<dbReference type="InterPro" id="IPR005467">
    <property type="entry name" value="His_kinase_dom"/>
</dbReference>
<dbReference type="GO" id="GO:0006355">
    <property type="term" value="P:regulation of DNA-templated transcription"/>
    <property type="evidence" value="ECO:0007669"/>
    <property type="project" value="InterPro"/>
</dbReference>
<evidence type="ECO:0000256" key="4">
    <source>
        <dbReference type="ARBA" id="ARBA00022679"/>
    </source>
</evidence>
<dbReference type="Gene3D" id="1.10.287.130">
    <property type="match status" value="1"/>
</dbReference>
<dbReference type="InterPro" id="IPR036097">
    <property type="entry name" value="HisK_dim/P_sf"/>
</dbReference>
<name>A0A6M4AXE2_9SPHN</name>
<dbReference type="SUPFAM" id="SSF55785">
    <property type="entry name" value="PYP-like sensor domain (PAS domain)"/>
    <property type="match status" value="1"/>
</dbReference>
<dbReference type="SMART" id="SM00387">
    <property type="entry name" value="HATPase_c"/>
    <property type="match status" value="1"/>
</dbReference>
<feature type="domain" description="Histidine kinase" evidence="9">
    <location>
        <begin position="129"/>
        <end position="348"/>
    </location>
</feature>